<sequence>MVREGSWKYCWQYSLLSYIAWNQYKKLLFFSAKNEKGDSMLDLDKDSVEKKKKIADLVIQLKKDEKISNHNLELTGISLEELKKVLGKEELGLISSDLFSEMGPDSNPTYTLCSFSSDPYKIHQKRIEYVRGLENP</sequence>
<reference evidence="1" key="1">
    <citation type="journal article" date="2012" name="Science">
        <title>Fermentation, hydrogen, and sulfur metabolism in multiple uncultivated bacterial phyla.</title>
        <authorList>
            <person name="Wrighton K.C."/>
            <person name="Thomas B.C."/>
            <person name="Sharon I."/>
            <person name="Miller C.S."/>
            <person name="Castelle C.J."/>
            <person name="VerBerkmoes N.C."/>
            <person name="Wilkins M.J."/>
            <person name="Hettich R.L."/>
            <person name="Lipton M.S."/>
            <person name="Williams K.H."/>
            <person name="Long P.E."/>
            <person name="Banfield J.F."/>
        </authorList>
    </citation>
    <scope>NUCLEOTIDE SEQUENCE [LARGE SCALE GENOMIC DNA]</scope>
</reference>
<gene>
    <name evidence="1" type="ORF">ACD_3C00110G0001</name>
</gene>
<accession>K2FYJ8</accession>
<name>K2FYJ8_9BACT</name>
<organism evidence="1">
    <name type="scientific">uncultured bacterium</name>
    <name type="common">gcode 4</name>
    <dbReference type="NCBI Taxonomy" id="1234023"/>
    <lineage>
        <taxon>Bacteria</taxon>
        <taxon>environmental samples</taxon>
    </lineage>
</organism>
<protein>
    <submittedName>
        <fullName evidence="1">Uncharacterized protein</fullName>
    </submittedName>
</protein>
<proteinExistence type="predicted"/>
<dbReference type="EMBL" id="AMFJ01000384">
    <property type="protein sequence ID" value="EKE28018.1"/>
    <property type="molecule type" value="Genomic_DNA"/>
</dbReference>
<comment type="caution">
    <text evidence="1">The sequence shown here is derived from an EMBL/GenBank/DDBJ whole genome shotgun (WGS) entry which is preliminary data.</text>
</comment>
<dbReference type="AlphaFoldDB" id="K2FYJ8"/>
<evidence type="ECO:0000313" key="1">
    <source>
        <dbReference type="EMBL" id="EKE28018.1"/>
    </source>
</evidence>